<feature type="compositionally biased region" description="Basic and acidic residues" evidence="1">
    <location>
        <begin position="184"/>
        <end position="205"/>
    </location>
</feature>
<dbReference type="KEGG" id="dpx:DAPPUDRAFT_237497"/>
<dbReference type="EMBL" id="GL732531">
    <property type="protein sequence ID" value="EFX85861.1"/>
    <property type="molecule type" value="Genomic_DNA"/>
</dbReference>
<feature type="region of interest" description="Disordered" evidence="1">
    <location>
        <begin position="177"/>
        <end position="213"/>
    </location>
</feature>
<protein>
    <submittedName>
        <fullName evidence="2">Uncharacterized protein</fullName>
    </submittedName>
</protein>
<evidence type="ECO:0000313" key="2">
    <source>
        <dbReference type="EMBL" id="EFX85861.1"/>
    </source>
</evidence>
<evidence type="ECO:0000256" key="1">
    <source>
        <dbReference type="SAM" id="MobiDB-lite"/>
    </source>
</evidence>
<accession>E9G404</accession>
<proteinExistence type="predicted"/>
<sequence>MLEMEQEVPGSKTIRISSSEMWNTGESCRIKLRPIWYRHSPVDVATVRPGVYCPLYSPANNNNVVCSVTDGRRGRPHDGPQTPDCRSWNAHDCVAINSCRITLALLSADILNQQPDIKKTPTLLTPPVVQGPAAPEVMYAQRTILSFKASYILQRRPSSYHVDEYEARHELVNHKEKKITRSKGSTEERAGKDIADNRCSDRMTDRPFSSSTAALKGGGITSQVIAVRLRLNPPWPQPLLIQIQQWAPQCWKDIAESIQTPAAVSRAEIGAASVSKDDVKPPRYKLVHCTSSDRLQSNSDKLY</sequence>
<dbReference type="HOGENOM" id="CLU_919080_0_0_1"/>
<evidence type="ECO:0000313" key="3">
    <source>
        <dbReference type="Proteomes" id="UP000000305"/>
    </source>
</evidence>
<name>E9G404_DAPPU</name>
<dbReference type="AlphaFoldDB" id="E9G404"/>
<gene>
    <name evidence="2" type="ORF">DAPPUDRAFT_237497</name>
</gene>
<reference evidence="2 3" key="1">
    <citation type="journal article" date="2011" name="Science">
        <title>The ecoresponsive genome of Daphnia pulex.</title>
        <authorList>
            <person name="Colbourne J.K."/>
            <person name="Pfrender M.E."/>
            <person name="Gilbert D."/>
            <person name="Thomas W.K."/>
            <person name="Tucker A."/>
            <person name="Oakley T.H."/>
            <person name="Tokishita S."/>
            <person name="Aerts A."/>
            <person name="Arnold G.J."/>
            <person name="Basu M.K."/>
            <person name="Bauer D.J."/>
            <person name="Caceres C.E."/>
            <person name="Carmel L."/>
            <person name="Casola C."/>
            <person name="Choi J.H."/>
            <person name="Detter J.C."/>
            <person name="Dong Q."/>
            <person name="Dusheyko S."/>
            <person name="Eads B.D."/>
            <person name="Frohlich T."/>
            <person name="Geiler-Samerotte K.A."/>
            <person name="Gerlach D."/>
            <person name="Hatcher P."/>
            <person name="Jogdeo S."/>
            <person name="Krijgsveld J."/>
            <person name="Kriventseva E.V."/>
            <person name="Kultz D."/>
            <person name="Laforsch C."/>
            <person name="Lindquist E."/>
            <person name="Lopez J."/>
            <person name="Manak J.R."/>
            <person name="Muller J."/>
            <person name="Pangilinan J."/>
            <person name="Patwardhan R.P."/>
            <person name="Pitluck S."/>
            <person name="Pritham E.J."/>
            <person name="Rechtsteiner A."/>
            <person name="Rho M."/>
            <person name="Rogozin I.B."/>
            <person name="Sakarya O."/>
            <person name="Salamov A."/>
            <person name="Schaack S."/>
            <person name="Shapiro H."/>
            <person name="Shiga Y."/>
            <person name="Skalitzky C."/>
            <person name="Smith Z."/>
            <person name="Souvorov A."/>
            <person name="Sung W."/>
            <person name="Tang Z."/>
            <person name="Tsuchiya D."/>
            <person name="Tu H."/>
            <person name="Vos H."/>
            <person name="Wang M."/>
            <person name="Wolf Y.I."/>
            <person name="Yamagata H."/>
            <person name="Yamada T."/>
            <person name="Ye Y."/>
            <person name="Shaw J.R."/>
            <person name="Andrews J."/>
            <person name="Crease T.J."/>
            <person name="Tang H."/>
            <person name="Lucas S.M."/>
            <person name="Robertson H.M."/>
            <person name="Bork P."/>
            <person name="Koonin E.V."/>
            <person name="Zdobnov E.M."/>
            <person name="Grigoriev I.V."/>
            <person name="Lynch M."/>
            <person name="Boore J.L."/>
        </authorList>
    </citation>
    <scope>NUCLEOTIDE SEQUENCE [LARGE SCALE GENOMIC DNA]</scope>
</reference>
<dbReference type="Proteomes" id="UP000000305">
    <property type="component" value="Unassembled WGS sequence"/>
</dbReference>
<organism evidence="2 3">
    <name type="scientific">Daphnia pulex</name>
    <name type="common">Water flea</name>
    <dbReference type="NCBI Taxonomy" id="6669"/>
    <lineage>
        <taxon>Eukaryota</taxon>
        <taxon>Metazoa</taxon>
        <taxon>Ecdysozoa</taxon>
        <taxon>Arthropoda</taxon>
        <taxon>Crustacea</taxon>
        <taxon>Branchiopoda</taxon>
        <taxon>Diplostraca</taxon>
        <taxon>Cladocera</taxon>
        <taxon>Anomopoda</taxon>
        <taxon>Daphniidae</taxon>
        <taxon>Daphnia</taxon>
    </lineage>
</organism>
<keyword evidence="3" id="KW-1185">Reference proteome</keyword>
<dbReference type="InParanoid" id="E9G404"/>